<organism evidence="1 2">
    <name type="scientific">Rhipicephalus microplus</name>
    <name type="common">Cattle tick</name>
    <name type="synonym">Boophilus microplus</name>
    <dbReference type="NCBI Taxonomy" id="6941"/>
    <lineage>
        <taxon>Eukaryota</taxon>
        <taxon>Metazoa</taxon>
        <taxon>Ecdysozoa</taxon>
        <taxon>Arthropoda</taxon>
        <taxon>Chelicerata</taxon>
        <taxon>Arachnida</taxon>
        <taxon>Acari</taxon>
        <taxon>Parasitiformes</taxon>
        <taxon>Ixodida</taxon>
        <taxon>Ixodoidea</taxon>
        <taxon>Ixodidae</taxon>
        <taxon>Rhipicephalinae</taxon>
        <taxon>Rhipicephalus</taxon>
        <taxon>Boophilus</taxon>
    </lineage>
</organism>
<evidence type="ECO:0000313" key="2">
    <source>
        <dbReference type="Proteomes" id="UP000821866"/>
    </source>
</evidence>
<dbReference type="EMBL" id="JABSTU010000009">
    <property type="protein sequence ID" value="KAH8021103.1"/>
    <property type="molecule type" value="Genomic_DNA"/>
</dbReference>
<evidence type="ECO:0000313" key="1">
    <source>
        <dbReference type="EMBL" id="KAH8021103.1"/>
    </source>
</evidence>
<dbReference type="VEuPathDB" id="VectorBase:LOC119165850"/>
<comment type="caution">
    <text evidence="1">The sequence shown here is derived from an EMBL/GenBank/DDBJ whole genome shotgun (WGS) entry which is preliminary data.</text>
</comment>
<proteinExistence type="predicted"/>
<sequence length="193" mass="21933">MAYVSVLCSHLLGLPEDQLQRLDDERGLPLPKIRGKSIQKAVKNIRVHVTNMPTLRRHLETVAHIYCFLVEQGAIQPWTLYRIPERGDHARLVGAVLDSFVRRGTGCWTKMTPTFTCTCLMISDEVGWMVHKASFFCVWSEPSCVAVHEPPPGRSLAVSRVLFRILGTQPHSFRCGTYRDLNEAHDAARRLIR</sequence>
<protein>
    <submittedName>
        <fullName evidence="1">Uncharacterized protein</fullName>
    </submittedName>
</protein>
<accession>A0A9J6DG95</accession>
<dbReference type="Proteomes" id="UP000821866">
    <property type="component" value="Chromosome 7"/>
</dbReference>
<dbReference type="AlphaFoldDB" id="A0A9J6DG95"/>
<reference evidence="1" key="2">
    <citation type="submission" date="2021-09" db="EMBL/GenBank/DDBJ databases">
        <authorList>
            <person name="Jia N."/>
            <person name="Wang J."/>
            <person name="Shi W."/>
            <person name="Du L."/>
            <person name="Sun Y."/>
            <person name="Zhan W."/>
            <person name="Jiang J."/>
            <person name="Wang Q."/>
            <person name="Zhang B."/>
            <person name="Ji P."/>
            <person name="Sakyi L.B."/>
            <person name="Cui X."/>
            <person name="Yuan T."/>
            <person name="Jiang B."/>
            <person name="Yang W."/>
            <person name="Lam T.T.-Y."/>
            <person name="Chang Q."/>
            <person name="Ding S."/>
            <person name="Wang X."/>
            <person name="Zhu J."/>
            <person name="Ruan X."/>
            <person name="Zhao L."/>
            <person name="Wei J."/>
            <person name="Que T."/>
            <person name="Du C."/>
            <person name="Cheng J."/>
            <person name="Dai P."/>
            <person name="Han X."/>
            <person name="Huang E."/>
            <person name="Gao Y."/>
            <person name="Liu J."/>
            <person name="Shao H."/>
            <person name="Ye R."/>
            <person name="Li L."/>
            <person name="Wei W."/>
            <person name="Wang X."/>
            <person name="Wang C."/>
            <person name="Huo Q."/>
            <person name="Li W."/>
            <person name="Guo W."/>
            <person name="Chen H."/>
            <person name="Chen S."/>
            <person name="Zhou L."/>
            <person name="Zhou L."/>
            <person name="Ni X."/>
            <person name="Tian J."/>
            <person name="Zhou Y."/>
            <person name="Sheng Y."/>
            <person name="Liu T."/>
            <person name="Pan Y."/>
            <person name="Xia L."/>
            <person name="Li J."/>
            <person name="Zhao F."/>
            <person name="Cao W."/>
        </authorList>
    </citation>
    <scope>NUCLEOTIDE SEQUENCE</scope>
    <source>
        <strain evidence="1">Rmic-2018</strain>
        <tissue evidence="1">Larvae</tissue>
    </source>
</reference>
<name>A0A9J6DG95_RHIMP</name>
<gene>
    <name evidence="1" type="ORF">HPB51_012498</name>
</gene>
<reference evidence="1" key="1">
    <citation type="journal article" date="2020" name="Cell">
        <title>Large-Scale Comparative Analyses of Tick Genomes Elucidate Their Genetic Diversity and Vector Capacities.</title>
        <authorList>
            <consortium name="Tick Genome and Microbiome Consortium (TIGMIC)"/>
            <person name="Jia N."/>
            <person name="Wang J."/>
            <person name="Shi W."/>
            <person name="Du L."/>
            <person name="Sun Y."/>
            <person name="Zhan W."/>
            <person name="Jiang J.F."/>
            <person name="Wang Q."/>
            <person name="Zhang B."/>
            <person name="Ji P."/>
            <person name="Bell-Sakyi L."/>
            <person name="Cui X.M."/>
            <person name="Yuan T.T."/>
            <person name="Jiang B.G."/>
            <person name="Yang W.F."/>
            <person name="Lam T.T."/>
            <person name="Chang Q.C."/>
            <person name="Ding S.J."/>
            <person name="Wang X.J."/>
            <person name="Zhu J.G."/>
            <person name="Ruan X.D."/>
            <person name="Zhao L."/>
            <person name="Wei J.T."/>
            <person name="Ye R.Z."/>
            <person name="Que T.C."/>
            <person name="Du C.H."/>
            <person name="Zhou Y.H."/>
            <person name="Cheng J.X."/>
            <person name="Dai P.F."/>
            <person name="Guo W.B."/>
            <person name="Han X.H."/>
            <person name="Huang E.J."/>
            <person name="Li L.F."/>
            <person name="Wei W."/>
            <person name="Gao Y.C."/>
            <person name="Liu J.Z."/>
            <person name="Shao H.Z."/>
            <person name="Wang X."/>
            <person name="Wang C.C."/>
            <person name="Yang T.C."/>
            <person name="Huo Q.B."/>
            <person name="Li W."/>
            <person name="Chen H.Y."/>
            <person name="Chen S.E."/>
            <person name="Zhou L.G."/>
            <person name="Ni X.B."/>
            <person name="Tian J.H."/>
            <person name="Sheng Y."/>
            <person name="Liu T."/>
            <person name="Pan Y.S."/>
            <person name="Xia L.Y."/>
            <person name="Li J."/>
            <person name="Zhao F."/>
            <person name="Cao W.C."/>
        </authorList>
    </citation>
    <scope>NUCLEOTIDE SEQUENCE</scope>
    <source>
        <strain evidence="1">Rmic-2018</strain>
    </source>
</reference>
<keyword evidence="2" id="KW-1185">Reference proteome</keyword>